<dbReference type="SUPFAM" id="SSF53474">
    <property type="entry name" value="alpha/beta-Hydrolases"/>
    <property type="match status" value="1"/>
</dbReference>
<dbReference type="STRING" id="747525.W4KKK9"/>
<dbReference type="Gene3D" id="3.40.50.1820">
    <property type="entry name" value="alpha/beta hydrolase"/>
    <property type="match status" value="1"/>
</dbReference>
<sequence>MIGKSFSELVFIRLAIACIRLVTPLSIAYLAADCYVGRILVSPVLALYALAEALFYSAVFFPRRIRMQKAAAHPPRMSRTERKELFDKCAQMMTAQSTEGWFSQSSLSRIQQGNVIEWLLWALFSTDAGHNLGEWEEELNSYISVFTTIIGYPLDTGSNGELKTMRLTLDPVVMIHRPLIWYTIVALVDTITSVSLYSRGFNHFNTQTWLHVFPPRPFLSLISNTSTKPDIPYWYRPHRSSSKLPILFIHGIGIGVWPYLSFFSDVIKQDPDVGILVLEILPISMRITSPPLDREAMCSAIQQILDTHSLPRVVVVSHSYGTVITAHLFRFQELSSRIAATLFVDPIPFLLHHPSVAYNFVYRAPRDANEWQLWFFASRDPDIARALSRHFFWFESVLWKEELEGKRVVVSLAEKDQIVDAGAVRKYLTGEDAIHTRWKKDGLEVLFHHDLDHASVFDAKDRWTTLVEVLHGLVRE</sequence>
<protein>
    <recommendedName>
        <fullName evidence="4">AB hydrolase-1 domain-containing protein</fullName>
    </recommendedName>
</protein>
<evidence type="ECO:0000256" key="1">
    <source>
        <dbReference type="SAM" id="Phobius"/>
    </source>
</evidence>
<dbReference type="PANTHER" id="PTHR37471:SF1">
    <property type="entry name" value="AB HYDROLASE-1 DOMAIN-CONTAINING PROTEIN"/>
    <property type="match status" value="1"/>
</dbReference>
<keyword evidence="1" id="KW-0472">Membrane</keyword>
<evidence type="ECO:0008006" key="4">
    <source>
        <dbReference type="Google" id="ProtNLM"/>
    </source>
</evidence>
<evidence type="ECO:0000313" key="3">
    <source>
        <dbReference type="Proteomes" id="UP000030671"/>
    </source>
</evidence>
<dbReference type="GeneID" id="20672037"/>
<dbReference type="EMBL" id="KI925455">
    <property type="protein sequence ID" value="ETW86378.1"/>
    <property type="molecule type" value="Genomic_DNA"/>
</dbReference>
<name>W4KKK9_HETIT</name>
<dbReference type="AlphaFoldDB" id="W4KKK9"/>
<dbReference type="PANTHER" id="PTHR37471">
    <property type="entry name" value="UNNAMED PRODUCT"/>
    <property type="match status" value="1"/>
</dbReference>
<dbReference type="HOGENOM" id="CLU_027502_2_0_1"/>
<keyword evidence="1" id="KW-0812">Transmembrane</keyword>
<dbReference type="Proteomes" id="UP000030671">
    <property type="component" value="Unassembled WGS sequence"/>
</dbReference>
<dbReference type="InterPro" id="IPR029058">
    <property type="entry name" value="AB_hydrolase_fold"/>
</dbReference>
<dbReference type="eggNOG" id="ENOG502QW6Q">
    <property type="taxonomic scope" value="Eukaryota"/>
</dbReference>
<gene>
    <name evidence="2" type="ORF">HETIRDRAFT_380709</name>
</gene>
<dbReference type="KEGG" id="hir:HETIRDRAFT_380709"/>
<keyword evidence="1" id="KW-1133">Transmembrane helix</keyword>
<organism evidence="2 3">
    <name type="scientific">Heterobasidion irregulare (strain TC 32-1)</name>
    <dbReference type="NCBI Taxonomy" id="747525"/>
    <lineage>
        <taxon>Eukaryota</taxon>
        <taxon>Fungi</taxon>
        <taxon>Dikarya</taxon>
        <taxon>Basidiomycota</taxon>
        <taxon>Agaricomycotina</taxon>
        <taxon>Agaricomycetes</taxon>
        <taxon>Russulales</taxon>
        <taxon>Bondarzewiaceae</taxon>
        <taxon>Heterobasidion</taxon>
        <taxon>Heterobasidion annosum species complex</taxon>
    </lineage>
</organism>
<feature type="transmembrane region" description="Helical" evidence="1">
    <location>
        <begin position="12"/>
        <end position="32"/>
    </location>
</feature>
<dbReference type="InParanoid" id="W4KKK9"/>
<dbReference type="OrthoDB" id="6431331at2759"/>
<evidence type="ECO:0000313" key="2">
    <source>
        <dbReference type="EMBL" id="ETW86378.1"/>
    </source>
</evidence>
<accession>W4KKK9</accession>
<proteinExistence type="predicted"/>
<feature type="transmembrane region" description="Helical" evidence="1">
    <location>
        <begin position="38"/>
        <end position="61"/>
    </location>
</feature>
<keyword evidence="3" id="KW-1185">Reference proteome</keyword>
<dbReference type="RefSeq" id="XP_009543120.1">
    <property type="nucleotide sequence ID" value="XM_009544825.1"/>
</dbReference>
<reference evidence="2 3" key="1">
    <citation type="journal article" date="2012" name="New Phytol.">
        <title>Insight into trade-off between wood decay and parasitism from the genome of a fungal forest pathogen.</title>
        <authorList>
            <person name="Olson A."/>
            <person name="Aerts A."/>
            <person name="Asiegbu F."/>
            <person name="Belbahri L."/>
            <person name="Bouzid O."/>
            <person name="Broberg A."/>
            <person name="Canback B."/>
            <person name="Coutinho P.M."/>
            <person name="Cullen D."/>
            <person name="Dalman K."/>
            <person name="Deflorio G."/>
            <person name="van Diepen L.T."/>
            <person name="Dunand C."/>
            <person name="Duplessis S."/>
            <person name="Durling M."/>
            <person name="Gonthier P."/>
            <person name="Grimwood J."/>
            <person name="Fossdal C.G."/>
            <person name="Hansson D."/>
            <person name="Henrissat B."/>
            <person name="Hietala A."/>
            <person name="Himmelstrand K."/>
            <person name="Hoffmeister D."/>
            <person name="Hogberg N."/>
            <person name="James T.Y."/>
            <person name="Karlsson M."/>
            <person name="Kohler A."/>
            <person name="Kues U."/>
            <person name="Lee Y.H."/>
            <person name="Lin Y.C."/>
            <person name="Lind M."/>
            <person name="Lindquist E."/>
            <person name="Lombard V."/>
            <person name="Lucas S."/>
            <person name="Lunden K."/>
            <person name="Morin E."/>
            <person name="Murat C."/>
            <person name="Park J."/>
            <person name="Raffaello T."/>
            <person name="Rouze P."/>
            <person name="Salamov A."/>
            <person name="Schmutz J."/>
            <person name="Solheim H."/>
            <person name="Stahlberg J."/>
            <person name="Velez H."/>
            <person name="de Vries R.P."/>
            <person name="Wiebenga A."/>
            <person name="Woodward S."/>
            <person name="Yakovlev I."/>
            <person name="Garbelotto M."/>
            <person name="Martin F."/>
            <person name="Grigoriev I.V."/>
            <person name="Stenlid J."/>
        </authorList>
    </citation>
    <scope>NUCLEOTIDE SEQUENCE [LARGE SCALE GENOMIC DNA]</scope>
    <source>
        <strain evidence="2 3">TC 32-1</strain>
    </source>
</reference>